<sequence length="147" mass="16500">MAILHHQIAYRLQDHALDLPISGHSEDTIFIKAEREDEVPTIIQIPKQLPRDHLTELMPLTWITNYENAFQNAIPVIASDTSYTRQPDGSIKTVYKPLTRVPTSQSESTPSAPLDPPIFRSLLIERPGTPLHAPDGTLFLVINELNS</sequence>
<comment type="caution">
    <text evidence="1">The sequence shown here is derived from an EMBL/GenBank/DDBJ whole genome shotgun (WGS) entry which is preliminary data.</text>
</comment>
<reference evidence="1" key="1">
    <citation type="journal article" date="2023" name="Plant J.">
        <title>Genome sequences and population genomics provide insights into the demographic history, inbreeding, and mutation load of two 'living fossil' tree species of Dipteronia.</title>
        <authorList>
            <person name="Feng Y."/>
            <person name="Comes H.P."/>
            <person name="Chen J."/>
            <person name="Zhu S."/>
            <person name="Lu R."/>
            <person name="Zhang X."/>
            <person name="Li P."/>
            <person name="Qiu J."/>
            <person name="Olsen K.M."/>
            <person name="Qiu Y."/>
        </authorList>
    </citation>
    <scope>NUCLEOTIDE SEQUENCE</scope>
    <source>
        <strain evidence="1">NBL</strain>
    </source>
</reference>
<proteinExistence type="predicted"/>
<organism evidence="1 2">
    <name type="scientific">Dipteronia sinensis</name>
    <dbReference type="NCBI Taxonomy" id="43782"/>
    <lineage>
        <taxon>Eukaryota</taxon>
        <taxon>Viridiplantae</taxon>
        <taxon>Streptophyta</taxon>
        <taxon>Embryophyta</taxon>
        <taxon>Tracheophyta</taxon>
        <taxon>Spermatophyta</taxon>
        <taxon>Magnoliopsida</taxon>
        <taxon>eudicotyledons</taxon>
        <taxon>Gunneridae</taxon>
        <taxon>Pentapetalae</taxon>
        <taxon>rosids</taxon>
        <taxon>malvids</taxon>
        <taxon>Sapindales</taxon>
        <taxon>Sapindaceae</taxon>
        <taxon>Hippocastanoideae</taxon>
        <taxon>Acereae</taxon>
        <taxon>Dipteronia</taxon>
    </lineage>
</organism>
<dbReference type="Proteomes" id="UP001281410">
    <property type="component" value="Unassembled WGS sequence"/>
</dbReference>
<evidence type="ECO:0000313" key="1">
    <source>
        <dbReference type="EMBL" id="KAK3222590.1"/>
    </source>
</evidence>
<dbReference type="InterPro" id="IPR053098">
    <property type="entry name" value="Petuviruses_polyprotein"/>
</dbReference>
<name>A0AAE0ARM2_9ROSI</name>
<keyword evidence="2" id="KW-1185">Reference proteome</keyword>
<dbReference type="PANTHER" id="PTHR48435:SF1">
    <property type="entry name" value="POLYPROTEIN"/>
    <property type="match status" value="1"/>
</dbReference>
<accession>A0AAE0ARM2</accession>
<evidence type="ECO:0000313" key="2">
    <source>
        <dbReference type="Proteomes" id="UP001281410"/>
    </source>
</evidence>
<dbReference type="PANTHER" id="PTHR48435">
    <property type="entry name" value="POLYPROTEIN"/>
    <property type="match status" value="1"/>
</dbReference>
<gene>
    <name evidence="1" type="ORF">Dsin_009615</name>
</gene>
<dbReference type="AlphaFoldDB" id="A0AAE0ARM2"/>
<dbReference type="EMBL" id="JANJYJ010000003">
    <property type="protein sequence ID" value="KAK3222590.1"/>
    <property type="molecule type" value="Genomic_DNA"/>
</dbReference>
<protein>
    <submittedName>
        <fullName evidence="1">Uncharacterized protein</fullName>
    </submittedName>
</protein>